<protein>
    <recommendedName>
        <fullName evidence="1">ParB/Spo0J HTH domain-containing protein</fullName>
    </recommendedName>
</protein>
<organism evidence="2 3">
    <name type="scientific">Zarconia navalis LEGE 11467</name>
    <dbReference type="NCBI Taxonomy" id="1828826"/>
    <lineage>
        <taxon>Bacteria</taxon>
        <taxon>Bacillati</taxon>
        <taxon>Cyanobacteriota</taxon>
        <taxon>Cyanophyceae</taxon>
        <taxon>Oscillatoriophycideae</taxon>
        <taxon>Oscillatoriales</taxon>
        <taxon>Oscillatoriales incertae sedis</taxon>
        <taxon>Zarconia</taxon>
        <taxon>Zarconia navalis</taxon>
    </lineage>
</organism>
<dbReference type="AlphaFoldDB" id="A0A928VYN1"/>
<proteinExistence type="predicted"/>
<dbReference type="InterPro" id="IPR041468">
    <property type="entry name" value="HTH_ParB/Spo0J"/>
</dbReference>
<feature type="domain" description="ParB/Spo0J HTH" evidence="1">
    <location>
        <begin position="5"/>
        <end position="70"/>
    </location>
</feature>
<keyword evidence="3" id="KW-1185">Reference proteome</keyword>
<evidence type="ECO:0000313" key="3">
    <source>
        <dbReference type="Proteomes" id="UP000621799"/>
    </source>
</evidence>
<dbReference type="EMBL" id="JADEXN010000392">
    <property type="protein sequence ID" value="MBE9042597.1"/>
    <property type="molecule type" value="Genomic_DNA"/>
</dbReference>
<sequence length="122" mass="14323">MAWSSFVRNRLPLLKLPPPLLDVLRQNQLAYTKVLAIAKVRDRDRQLELLEMAISQQLSLNQIRLKVREFNGYLPELAAISQIRYRLANLQQTLEKSTVWQSDRKRKTLEKLLTQIEALIIE</sequence>
<reference evidence="2" key="1">
    <citation type="submission" date="2020-10" db="EMBL/GenBank/DDBJ databases">
        <authorList>
            <person name="Castelo-Branco R."/>
            <person name="Eusebio N."/>
            <person name="Adriana R."/>
            <person name="Vieira A."/>
            <person name="Brugerolle De Fraissinette N."/>
            <person name="Rezende De Castro R."/>
            <person name="Schneider M.P."/>
            <person name="Vasconcelos V."/>
            <person name="Leao P.N."/>
        </authorList>
    </citation>
    <scope>NUCLEOTIDE SEQUENCE</scope>
    <source>
        <strain evidence="2">LEGE 11467</strain>
    </source>
</reference>
<name>A0A928VYN1_9CYAN</name>
<comment type="caution">
    <text evidence="2">The sequence shown here is derived from an EMBL/GenBank/DDBJ whole genome shotgun (WGS) entry which is preliminary data.</text>
</comment>
<dbReference type="Gene3D" id="1.10.10.2830">
    <property type="match status" value="1"/>
</dbReference>
<dbReference type="Pfam" id="PF17762">
    <property type="entry name" value="HTH_ParB"/>
    <property type="match status" value="1"/>
</dbReference>
<dbReference type="Proteomes" id="UP000621799">
    <property type="component" value="Unassembled WGS sequence"/>
</dbReference>
<evidence type="ECO:0000313" key="2">
    <source>
        <dbReference type="EMBL" id="MBE9042597.1"/>
    </source>
</evidence>
<evidence type="ECO:0000259" key="1">
    <source>
        <dbReference type="Pfam" id="PF17762"/>
    </source>
</evidence>
<gene>
    <name evidence="2" type="ORF">IQ235_17685</name>
</gene>
<dbReference type="SUPFAM" id="SSF109709">
    <property type="entry name" value="KorB DNA-binding domain-like"/>
    <property type="match status" value="1"/>
</dbReference>
<accession>A0A928VYN1</accession>